<organism evidence="1 2">
    <name type="scientific">Piloderma croceum (strain F 1598)</name>
    <dbReference type="NCBI Taxonomy" id="765440"/>
    <lineage>
        <taxon>Eukaryota</taxon>
        <taxon>Fungi</taxon>
        <taxon>Dikarya</taxon>
        <taxon>Basidiomycota</taxon>
        <taxon>Agaricomycotina</taxon>
        <taxon>Agaricomycetes</taxon>
        <taxon>Agaricomycetidae</taxon>
        <taxon>Atheliales</taxon>
        <taxon>Atheliaceae</taxon>
        <taxon>Piloderma</taxon>
    </lineage>
</organism>
<evidence type="ECO:0000313" key="1">
    <source>
        <dbReference type="EMBL" id="KIM80308.1"/>
    </source>
</evidence>
<sequence length="122" mass="13393">MNTEIPTTPPPQTTLRLSPAHGVIVPSVSNRQNGARYVFKSSSAITAPADLAVMYLHTRTEDSGNSTQILLSGDPQQLSPIIRNVAHEPGLQMSYLERLMDTDIHDKKKGHSTTVVKLVKNY</sequence>
<keyword evidence="2" id="KW-1185">Reference proteome</keyword>
<dbReference type="InParanoid" id="A0A0C3B265"/>
<dbReference type="HOGENOM" id="CLU_2027617_0_0_1"/>
<dbReference type="EMBL" id="KN833004">
    <property type="protein sequence ID" value="KIM80308.1"/>
    <property type="molecule type" value="Genomic_DNA"/>
</dbReference>
<evidence type="ECO:0000313" key="2">
    <source>
        <dbReference type="Proteomes" id="UP000054166"/>
    </source>
</evidence>
<evidence type="ECO:0008006" key="3">
    <source>
        <dbReference type="Google" id="ProtNLM"/>
    </source>
</evidence>
<dbReference type="AlphaFoldDB" id="A0A0C3B265"/>
<dbReference type="InterPro" id="IPR027417">
    <property type="entry name" value="P-loop_NTPase"/>
</dbReference>
<protein>
    <recommendedName>
        <fullName evidence="3">RNA helicase</fullName>
    </recommendedName>
</protein>
<accession>A0A0C3B265</accession>
<dbReference type="OrthoDB" id="6513042at2759"/>
<name>A0A0C3B265_PILCF</name>
<reference evidence="2" key="2">
    <citation type="submission" date="2015-01" db="EMBL/GenBank/DDBJ databases">
        <title>Evolutionary Origins and Diversification of the Mycorrhizal Mutualists.</title>
        <authorList>
            <consortium name="DOE Joint Genome Institute"/>
            <consortium name="Mycorrhizal Genomics Consortium"/>
            <person name="Kohler A."/>
            <person name="Kuo A."/>
            <person name="Nagy L.G."/>
            <person name="Floudas D."/>
            <person name="Copeland A."/>
            <person name="Barry K.W."/>
            <person name="Cichocki N."/>
            <person name="Veneault-Fourrey C."/>
            <person name="LaButti K."/>
            <person name="Lindquist E.A."/>
            <person name="Lipzen A."/>
            <person name="Lundell T."/>
            <person name="Morin E."/>
            <person name="Murat C."/>
            <person name="Riley R."/>
            <person name="Ohm R."/>
            <person name="Sun H."/>
            <person name="Tunlid A."/>
            <person name="Henrissat B."/>
            <person name="Grigoriev I.V."/>
            <person name="Hibbett D.S."/>
            <person name="Martin F."/>
        </authorList>
    </citation>
    <scope>NUCLEOTIDE SEQUENCE [LARGE SCALE GENOMIC DNA]</scope>
    <source>
        <strain evidence="2">F 1598</strain>
    </source>
</reference>
<reference evidence="1 2" key="1">
    <citation type="submission" date="2014-04" db="EMBL/GenBank/DDBJ databases">
        <authorList>
            <consortium name="DOE Joint Genome Institute"/>
            <person name="Kuo A."/>
            <person name="Tarkka M."/>
            <person name="Buscot F."/>
            <person name="Kohler A."/>
            <person name="Nagy L.G."/>
            <person name="Floudas D."/>
            <person name="Copeland A."/>
            <person name="Barry K.W."/>
            <person name="Cichocki N."/>
            <person name="Veneault-Fourrey C."/>
            <person name="LaButti K."/>
            <person name="Lindquist E.A."/>
            <person name="Lipzen A."/>
            <person name="Lundell T."/>
            <person name="Morin E."/>
            <person name="Murat C."/>
            <person name="Sun H."/>
            <person name="Tunlid A."/>
            <person name="Henrissat B."/>
            <person name="Grigoriev I.V."/>
            <person name="Hibbett D.S."/>
            <person name="Martin F."/>
            <person name="Nordberg H.P."/>
            <person name="Cantor M.N."/>
            <person name="Hua S.X."/>
        </authorList>
    </citation>
    <scope>NUCLEOTIDE SEQUENCE [LARGE SCALE GENOMIC DNA]</scope>
    <source>
        <strain evidence="1 2">F 1598</strain>
    </source>
</reference>
<gene>
    <name evidence="1" type="ORF">PILCRDRAFT_9514</name>
</gene>
<dbReference type="STRING" id="765440.A0A0C3B265"/>
<proteinExistence type="predicted"/>
<dbReference type="Proteomes" id="UP000054166">
    <property type="component" value="Unassembled WGS sequence"/>
</dbReference>
<dbReference type="Gene3D" id="3.40.50.300">
    <property type="entry name" value="P-loop containing nucleotide triphosphate hydrolases"/>
    <property type="match status" value="1"/>
</dbReference>